<accession>A0A0F9L454</accession>
<organism evidence="1">
    <name type="scientific">marine sediment metagenome</name>
    <dbReference type="NCBI Taxonomy" id="412755"/>
    <lineage>
        <taxon>unclassified sequences</taxon>
        <taxon>metagenomes</taxon>
        <taxon>ecological metagenomes</taxon>
    </lineage>
</organism>
<sequence>MLEKPTLEEQIRVSKMTDGECIKALTGGWHFWVFRHSELLWTILFWNWFDIWEGSENANHYRSWYMKLKIKLFGGNHVREV</sequence>
<dbReference type="AlphaFoldDB" id="A0A0F9L454"/>
<evidence type="ECO:0000313" key="1">
    <source>
        <dbReference type="EMBL" id="KKM22510.1"/>
    </source>
</evidence>
<name>A0A0F9L454_9ZZZZ</name>
<gene>
    <name evidence="1" type="ORF">LCGC14_1624670</name>
</gene>
<protein>
    <submittedName>
        <fullName evidence="1">Uncharacterized protein</fullName>
    </submittedName>
</protein>
<comment type="caution">
    <text evidence="1">The sequence shown here is derived from an EMBL/GenBank/DDBJ whole genome shotgun (WGS) entry which is preliminary data.</text>
</comment>
<reference evidence="1" key="1">
    <citation type="journal article" date="2015" name="Nature">
        <title>Complex archaea that bridge the gap between prokaryotes and eukaryotes.</title>
        <authorList>
            <person name="Spang A."/>
            <person name="Saw J.H."/>
            <person name="Jorgensen S.L."/>
            <person name="Zaremba-Niedzwiedzka K."/>
            <person name="Martijn J."/>
            <person name="Lind A.E."/>
            <person name="van Eijk R."/>
            <person name="Schleper C."/>
            <person name="Guy L."/>
            <person name="Ettema T.J."/>
        </authorList>
    </citation>
    <scope>NUCLEOTIDE SEQUENCE</scope>
</reference>
<proteinExistence type="predicted"/>
<dbReference type="EMBL" id="LAZR01013320">
    <property type="protein sequence ID" value="KKM22510.1"/>
    <property type="molecule type" value="Genomic_DNA"/>
</dbReference>